<name>R7G7V3_9FIRM</name>
<proteinExistence type="predicted"/>
<comment type="caution">
    <text evidence="2">The sequence shown here is derived from an EMBL/GenBank/DDBJ whole genome shotgun (WGS) entry which is preliminary data.</text>
</comment>
<keyword evidence="1" id="KW-1133">Transmembrane helix</keyword>
<dbReference type="EMBL" id="CBIN010000186">
    <property type="protein sequence ID" value="CDE23036.1"/>
    <property type="molecule type" value="Genomic_DNA"/>
</dbReference>
<sequence>MMLNKEKESHRIKEFAEHACIISFFVCSLILELSIIFYVPYGVYILIAILWGILLFF</sequence>
<evidence type="ECO:0000313" key="2">
    <source>
        <dbReference type="EMBL" id="CDE23036.1"/>
    </source>
</evidence>
<protein>
    <submittedName>
        <fullName evidence="2">Uncharacterized protein</fullName>
    </submittedName>
</protein>
<organism evidence="2 3">
    <name type="scientific">Amedibacillus dolichus CAG:375</name>
    <dbReference type="NCBI Taxonomy" id="1263076"/>
    <lineage>
        <taxon>Bacteria</taxon>
        <taxon>Bacillati</taxon>
        <taxon>Bacillota</taxon>
        <taxon>Erysipelotrichia</taxon>
        <taxon>Erysipelotrichales</taxon>
        <taxon>Erysipelotrichaceae</taxon>
        <taxon>Amedibacillus</taxon>
    </lineage>
</organism>
<evidence type="ECO:0000256" key="1">
    <source>
        <dbReference type="SAM" id="Phobius"/>
    </source>
</evidence>
<reference evidence="2" key="1">
    <citation type="submission" date="2012-11" db="EMBL/GenBank/DDBJ databases">
        <title>Dependencies among metagenomic species, viruses, plasmids and units of genetic variation.</title>
        <authorList>
            <person name="Nielsen H.B."/>
            <person name="Almeida M."/>
            <person name="Juncker A.S."/>
            <person name="Rasmussen S."/>
            <person name="Li J."/>
            <person name="Sunagawa S."/>
            <person name="Plichta D."/>
            <person name="Gautier L."/>
            <person name="Le Chatelier E."/>
            <person name="Peletier E."/>
            <person name="Bonde I."/>
            <person name="Nielsen T."/>
            <person name="Manichanh C."/>
            <person name="Arumugam M."/>
            <person name="Batto J."/>
            <person name="Santos M.B.Q.D."/>
            <person name="Blom N."/>
            <person name="Borruel N."/>
            <person name="Burgdorf K.S."/>
            <person name="Boumezbeur F."/>
            <person name="Casellas F."/>
            <person name="Dore J."/>
            <person name="Guarner F."/>
            <person name="Hansen T."/>
            <person name="Hildebrand F."/>
            <person name="Kaas R.S."/>
            <person name="Kennedy S."/>
            <person name="Kristiansen K."/>
            <person name="Kultima J.R."/>
            <person name="Leonard P."/>
            <person name="Levenez F."/>
            <person name="Lund O."/>
            <person name="Moumen B."/>
            <person name="Le Paslier D."/>
            <person name="Pons N."/>
            <person name="Pedersen O."/>
            <person name="Prifti E."/>
            <person name="Qin J."/>
            <person name="Raes J."/>
            <person name="Tap J."/>
            <person name="Tims S."/>
            <person name="Ussery D.W."/>
            <person name="Yamada T."/>
            <person name="MetaHit consortium"/>
            <person name="Renault P."/>
            <person name="Sicheritz-Ponten T."/>
            <person name="Bork P."/>
            <person name="Wang J."/>
            <person name="Brunak S."/>
            <person name="Ehrlich S.D."/>
        </authorList>
    </citation>
    <scope>NUCLEOTIDE SEQUENCE [LARGE SCALE GENOMIC DNA]</scope>
</reference>
<keyword evidence="1" id="KW-0812">Transmembrane</keyword>
<gene>
    <name evidence="2" type="ORF">BN631_01506</name>
</gene>
<dbReference type="Proteomes" id="UP000018093">
    <property type="component" value="Unassembled WGS sequence"/>
</dbReference>
<evidence type="ECO:0000313" key="3">
    <source>
        <dbReference type="Proteomes" id="UP000018093"/>
    </source>
</evidence>
<dbReference type="AlphaFoldDB" id="R7G7V3"/>
<keyword evidence="1" id="KW-0472">Membrane</keyword>
<accession>R7G7V3</accession>
<feature type="transmembrane region" description="Helical" evidence="1">
    <location>
        <begin position="37"/>
        <end position="56"/>
    </location>
</feature>